<accession>A0ABS9AEN7</accession>
<reference evidence="1 2" key="1">
    <citation type="journal article" date="2021" name="Front. Microbiol.">
        <title>Aerobic Denitrification and Heterotrophic Sulfur Oxidation in the Genus Halomonas Revealed by Six Novel Species Characterizations and Genome-Based Analysis.</title>
        <authorList>
            <person name="Wang L."/>
            <person name="Shao Z."/>
        </authorList>
    </citation>
    <scope>NUCLEOTIDE SEQUENCE [LARGE SCALE GENOMIC DNA]</scope>
    <source>
        <strain evidence="1 2">MCCC 1A11036</strain>
    </source>
</reference>
<dbReference type="Proteomes" id="UP001320122">
    <property type="component" value="Unassembled WGS sequence"/>
</dbReference>
<protein>
    <recommendedName>
        <fullName evidence="3">Ribbon-helix-helix protein, copG family</fullName>
    </recommendedName>
</protein>
<name>A0ABS9AEN7_9GAMM</name>
<evidence type="ECO:0000313" key="2">
    <source>
        <dbReference type="Proteomes" id="UP001320122"/>
    </source>
</evidence>
<comment type="caution">
    <text evidence="1">The sequence shown here is derived from an EMBL/GenBank/DDBJ whole genome shotgun (WGS) entry which is preliminary data.</text>
</comment>
<evidence type="ECO:0008006" key="3">
    <source>
        <dbReference type="Google" id="ProtNLM"/>
    </source>
</evidence>
<keyword evidence="2" id="KW-1185">Reference proteome</keyword>
<dbReference type="RefSeq" id="WP_234273527.1">
    <property type="nucleotide sequence ID" value="NZ_JABFTT010000005.1"/>
</dbReference>
<evidence type="ECO:0000313" key="1">
    <source>
        <dbReference type="EMBL" id="MCE8020168.1"/>
    </source>
</evidence>
<organism evidence="1 2">
    <name type="scientific">Billgrantia zhangzhouensis</name>
    <dbReference type="NCBI Taxonomy" id="2733481"/>
    <lineage>
        <taxon>Bacteria</taxon>
        <taxon>Pseudomonadati</taxon>
        <taxon>Pseudomonadota</taxon>
        <taxon>Gammaproteobacteria</taxon>
        <taxon>Oceanospirillales</taxon>
        <taxon>Halomonadaceae</taxon>
        <taxon>Billgrantia</taxon>
    </lineage>
</organism>
<proteinExistence type="predicted"/>
<sequence>MAPHDQHISLRLSADLLERVETYRLELEKMTRQTVSQAAALRALIDAGLELVEKGRK</sequence>
<dbReference type="EMBL" id="JABFTT010000005">
    <property type="protein sequence ID" value="MCE8020168.1"/>
    <property type="molecule type" value="Genomic_DNA"/>
</dbReference>
<gene>
    <name evidence="1" type="ORF">HOP51_08575</name>
</gene>